<reference evidence="1" key="1">
    <citation type="submission" date="2022-11" db="EMBL/GenBank/DDBJ databases">
        <authorList>
            <person name="Kikuchi T."/>
        </authorList>
    </citation>
    <scope>NUCLEOTIDE SEQUENCE</scope>
    <source>
        <strain evidence="1">PS1010</strain>
    </source>
</reference>
<dbReference type="EMBL" id="CANHGI010000002">
    <property type="protein sequence ID" value="CAI5443563.1"/>
    <property type="molecule type" value="Genomic_DNA"/>
</dbReference>
<evidence type="ECO:0000313" key="1">
    <source>
        <dbReference type="EMBL" id="CAI5443563.1"/>
    </source>
</evidence>
<dbReference type="Proteomes" id="UP001152747">
    <property type="component" value="Unassembled WGS sequence"/>
</dbReference>
<evidence type="ECO:0000313" key="2">
    <source>
        <dbReference type="Proteomes" id="UP001152747"/>
    </source>
</evidence>
<comment type="caution">
    <text evidence="1">The sequence shown here is derived from an EMBL/GenBank/DDBJ whole genome shotgun (WGS) entry which is preliminary data.</text>
</comment>
<evidence type="ECO:0008006" key="3">
    <source>
        <dbReference type="Google" id="ProtNLM"/>
    </source>
</evidence>
<dbReference type="AlphaFoldDB" id="A0A9P1IFC3"/>
<organism evidence="1 2">
    <name type="scientific">Caenorhabditis angaria</name>
    <dbReference type="NCBI Taxonomy" id="860376"/>
    <lineage>
        <taxon>Eukaryota</taxon>
        <taxon>Metazoa</taxon>
        <taxon>Ecdysozoa</taxon>
        <taxon>Nematoda</taxon>
        <taxon>Chromadorea</taxon>
        <taxon>Rhabditida</taxon>
        <taxon>Rhabditina</taxon>
        <taxon>Rhabditomorpha</taxon>
        <taxon>Rhabditoidea</taxon>
        <taxon>Rhabditidae</taxon>
        <taxon>Peloderinae</taxon>
        <taxon>Caenorhabditis</taxon>
    </lineage>
</organism>
<protein>
    <recommendedName>
        <fullName evidence="3">F-box domain-containing protein</fullName>
    </recommendedName>
</protein>
<sequence>MGTCFSKWENEIEYCGIGWFDLPIDVRRLLIDSMDFEAKARFSQCSIECYEEVSESRNFIRSIEICDGREGNNRIIKIFDDFPYDQTNIRHLKHLNLNTLILQKNKHDEIDPVYSDFVDLSTMRRVEHLIEIPRFPFCCLLKLKARNRRITHPSFNINSFKDFLHDLLIAENYYGGFSKIVLNLKGGIGREIHGSDVFPEIIKEYTMSELMEIRNTALGGKIMKGYMRESKRLENGIHFIVLNGYSFDYNHMRIEK</sequence>
<gene>
    <name evidence="1" type="ORF">CAMP_LOCUS6200</name>
</gene>
<proteinExistence type="predicted"/>
<name>A0A9P1IFC3_9PELO</name>
<accession>A0A9P1IFC3</accession>
<keyword evidence="2" id="KW-1185">Reference proteome</keyword>